<evidence type="ECO:0008006" key="4">
    <source>
        <dbReference type="Google" id="ProtNLM"/>
    </source>
</evidence>
<gene>
    <name evidence="2" type="ORF">CBOVIS_LOCUS971</name>
</gene>
<dbReference type="AlphaFoldDB" id="A0A8S1ED12"/>
<organism evidence="2 3">
    <name type="scientific">Caenorhabditis bovis</name>
    <dbReference type="NCBI Taxonomy" id="2654633"/>
    <lineage>
        <taxon>Eukaryota</taxon>
        <taxon>Metazoa</taxon>
        <taxon>Ecdysozoa</taxon>
        <taxon>Nematoda</taxon>
        <taxon>Chromadorea</taxon>
        <taxon>Rhabditida</taxon>
        <taxon>Rhabditina</taxon>
        <taxon>Rhabditomorpha</taxon>
        <taxon>Rhabditoidea</taxon>
        <taxon>Rhabditidae</taxon>
        <taxon>Peloderinae</taxon>
        <taxon>Caenorhabditis</taxon>
    </lineage>
</organism>
<name>A0A8S1ED12_9PELO</name>
<keyword evidence="1" id="KW-0732">Signal</keyword>
<dbReference type="EMBL" id="CADEPM010000001">
    <property type="protein sequence ID" value="CAB3397580.1"/>
    <property type="molecule type" value="Genomic_DNA"/>
</dbReference>
<reference evidence="2 3" key="1">
    <citation type="submission" date="2020-04" db="EMBL/GenBank/DDBJ databases">
        <authorList>
            <person name="Laetsch R D."/>
            <person name="Stevens L."/>
            <person name="Kumar S."/>
            <person name="Blaxter L. M."/>
        </authorList>
    </citation>
    <scope>NUCLEOTIDE SEQUENCE [LARGE SCALE GENOMIC DNA]</scope>
</reference>
<keyword evidence="3" id="KW-1185">Reference proteome</keyword>
<evidence type="ECO:0000256" key="1">
    <source>
        <dbReference type="SAM" id="SignalP"/>
    </source>
</evidence>
<proteinExistence type="predicted"/>
<accession>A0A8S1ED12</accession>
<protein>
    <recommendedName>
        <fullName evidence="4">Activin types I and II receptor domain-containing protein</fullName>
    </recommendedName>
</protein>
<comment type="caution">
    <text evidence="2">The sequence shown here is derived from an EMBL/GenBank/DDBJ whole genome shotgun (WGS) entry which is preliminary data.</text>
</comment>
<sequence length="115" mass="12879">MNVGRLLQIIFLGVLIRESFGMWCFDGSDCEATDTCALCDGAACLRVQRNHPQRGLSVAMTCLPHDSLIHTYHPEGCRTELGSGEKLCLCSNRDFCNSSPTRFLLYIFFLVLLLM</sequence>
<feature type="chain" id="PRO_5035814487" description="Activin types I and II receptor domain-containing protein" evidence="1">
    <location>
        <begin position="22"/>
        <end position="115"/>
    </location>
</feature>
<evidence type="ECO:0000313" key="2">
    <source>
        <dbReference type="EMBL" id="CAB3397580.1"/>
    </source>
</evidence>
<feature type="signal peptide" evidence="1">
    <location>
        <begin position="1"/>
        <end position="21"/>
    </location>
</feature>
<dbReference type="Proteomes" id="UP000494206">
    <property type="component" value="Unassembled WGS sequence"/>
</dbReference>
<dbReference type="OrthoDB" id="5827069at2759"/>
<evidence type="ECO:0000313" key="3">
    <source>
        <dbReference type="Proteomes" id="UP000494206"/>
    </source>
</evidence>